<dbReference type="Proteomes" id="UP000224006">
    <property type="component" value="Chromosome II"/>
</dbReference>
<feature type="region of interest" description="Disordered" evidence="1">
    <location>
        <begin position="578"/>
        <end position="605"/>
    </location>
</feature>
<dbReference type="KEGG" id="bbes:BESB_035250"/>
<dbReference type="EMBL" id="NWUJ01000002">
    <property type="protein sequence ID" value="PFH37067.1"/>
    <property type="molecule type" value="Genomic_DNA"/>
</dbReference>
<feature type="region of interest" description="Disordered" evidence="1">
    <location>
        <begin position="128"/>
        <end position="163"/>
    </location>
</feature>
<feature type="compositionally biased region" description="Low complexity" evidence="1">
    <location>
        <begin position="588"/>
        <end position="602"/>
    </location>
</feature>
<keyword evidence="3" id="KW-1185">Reference proteome</keyword>
<gene>
    <name evidence="2" type="ORF">BESB_035250</name>
</gene>
<feature type="region of interest" description="Disordered" evidence="1">
    <location>
        <begin position="492"/>
        <end position="566"/>
    </location>
</feature>
<dbReference type="VEuPathDB" id="ToxoDB:BESB_035250"/>
<feature type="compositionally biased region" description="Pro residues" evidence="1">
    <location>
        <begin position="33"/>
        <end position="46"/>
    </location>
</feature>
<dbReference type="OrthoDB" id="333297at2759"/>
<dbReference type="AlphaFoldDB" id="A0A2A9MMP9"/>
<organism evidence="2 3">
    <name type="scientific">Besnoitia besnoiti</name>
    <name type="common">Apicomplexan protozoan</name>
    <dbReference type="NCBI Taxonomy" id="94643"/>
    <lineage>
        <taxon>Eukaryota</taxon>
        <taxon>Sar</taxon>
        <taxon>Alveolata</taxon>
        <taxon>Apicomplexa</taxon>
        <taxon>Conoidasida</taxon>
        <taxon>Coccidia</taxon>
        <taxon>Eucoccidiorida</taxon>
        <taxon>Eimeriorina</taxon>
        <taxon>Sarcocystidae</taxon>
        <taxon>Besnoitia</taxon>
    </lineage>
</organism>
<dbReference type="GeneID" id="40308506"/>
<reference evidence="2 3" key="1">
    <citation type="submission" date="2017-09" db="EMBL/GenBank/DDBJ databases">
        <title>Genome sequencing of Besnoitia besnoiti strain Bb-Ger1.</title>
        <authorList>
            <person name="Schares G."/>
            <person name="Venepally P."/>
            <person name="Lorenzi H.A."/>
        </authorList>
    </citation>
    <scope>NUCLEOTIDE SEQUENCE [LARGE SCALE GENOMIC DNA]</scope>
    <source>
        <strain evidence="2 3">Bb-Ger1</strain>
    </source>
</reference>
<feature type="compositionally biased region" description="Low complexity" evidence="1">
    <location>
        <begin position="516"/>
        <end position="525"/>
    </location>
</feature>
<name>A0A2A9MMP9_BESBE</name>
<evidence type="ECO:0000256" key="1">
    <source>
        <dbReference type="SAM" id="MobiDB-lite"/>
    </source>
</evidence>
<proteinExistence type="predicted"/>
<feature type="compositionally biased region" description="Low complexity" evidence="1">
    <location>
        <begin position="137"/>
        <end position="163"/>
    </location>
</feature>
<sequence length="692" mass="72669">MANSLGGGRLSLLFAGSRRGKRPFLHKRETPRAPAPHAAPPRPSPPHVSQVSAPPPETACAAACLQSSAFRSCRSAFLRSLSSASRLHAWHARESPSSFSPSPGLRGVRFLSSKASEPFRELLSRLEEEGSREKLSETAVGSQQAAAAFGGPPQSRSQPAAPSVSSAASVSAAPPFSTQKELLRKLLLSFSAYYDRHFFYPGSPSSASRHPSASSPSPPSLSSSFSPASYASFAVQACASVSVALALFAFHLPLFLWSVWLFERRPASANTEEEAREAAHAFVRFRLFFATAANQVSFFTLIPSLSGDQEPLSHTTAAASSPPAQSPPSVSPLSLCADVWRLLAPSLFPTDVSLAASVLKASCLGLSAAVLQRTYGGARTVAGLLGASLGSSLFSLLAYQKLGISSLHVSGTDGALFFTSAMLLAAPGLRPQDGAGAKAGGAMRGASRKRVVSVLPRVPIAATALAVPVFFELALRAPEALESLLAADVSPARRGRDAAGGAEPYRAQQTQRREGTAAAGEAGAEAGREERGQGGRQSLSLAGETHTQTQRGAEGGAASASAREAATDPLQTLRVASRGDHSHGEVGFSPSSAESPSSFERASQLRDAGSVQERVLFEAALAAGAAAALERQRERGEMVSRELQRARLGAEEAAEEWERRWAALEIRDMRVVGDLFVFVLTLVGARLFRRAP</sequence>
<evidence type="ECO:0000313" key="3">
    <source>
        <dbReference type="Proteomes" id="UP000224006"/>
    </source>
</evidence>
<evidence type="ECO:0000313" key="2">
    <source>
        <dbReference type="EMBL" id="PFH37067.1"/>
    </source>
</evidence>
<comment type="caution">
    <text evidence="2">The sequence shown here is derived from an EMBL/GenBank/DDBJ whole genome shotgun (WGS) entry which is preliminary data.</text>
</comment>
<protein>
    <submittedName>
        <fullName evidence="2">Uncharacterized protein</fullName>
    </submittedName>
</protein>
<dbReference type="RefSeq" id="XP_029221076.1">
    <property type="nucleotide sequence ID" value="XM_029362111.1"/>
</dbReference>
<feature type="region of interest" description="Disordered" evidence="1">
    <location>
        <begin position="18"/>
        <end position="56"/>
    </location>
</feature>
<accession>A0A2A9MMP9</accession>